<keyword evidence="2" id="KW-1185">Reference proteome</keyword>
<reference evidence="1 2" key="1">
    <citation type="submission" date="2021-03" db="EMBL/GenBank/DDBJ databases">
        <title>Fibrella sp. HMF5036 genome sequencing and assembly.</title>
        <authorList>
            <person name="Kang H."/>
            <person name="Kim H."/>
            <person name="Bae S."/>
            <person name="Joh K."/>
        </authorList>
    </citation>
    <scope>NUCLEOTIDE SEQUENCE [LARGE SCALE GENOMIC DNA]</scope>
    <source>
        <strain evidence="1 2">HMF5036</strain>
    </source>
</reference>
<evidence type="ECO:0000313" key="1">
    <source>
        <dbReference type="EMBL" id="MBO0933254.1"/>
    </source>
</evidence>
<sequence length="128" mass="13721">MLILVTACTKTDPTPANELVGNWRLVGYVRNPSISSAPVSVPSGKTVLVTFANDGTFNETYSNTLPAEYAFLGCGGGNYELTNKQIRIRAVCMSSLAGQTFDLVSVDSKRLSISPGAGSLGYYNFERQ</sequence>
<dbReference type="Proteomes" id="UP000664795">
    <property type="component" value="Unassembled WGS sequence"/>
</dbReference>
<name>A0A939G9Q8_9BACT</name>
<evidence type="ECO:0008006" key="3">
    <source>
        <dbReference type="Google" id="ProtNLM"/>
    </source>
</evidence>
<accession>A0A939G9Q8</accession>
<protein>
    <recommendedName>
        <fullName evidence="3">Lipocalin-like domain-containing protein</fullName>
    </recommendedName>
</protein>
<organism evidence="1 2">
    <name type="scientific">Fibrella aquatilis</name>
    <dbReference type="NCBI Taxonomy" id="2817059"/>
    <lineage>
        <taxon>Bacteria</taxon>
        <taxon>Pseudomonadati</taxon>
        <taxon>Bacteroidota</taxon>
        <taxon>Cytophagia</taxon>
        <taxon>Cytophagales</taxon>
        <taxon>Spirosomataceae</taxon>
        <taxon>Fibrella</taxon>
    </lineage>
</organism>
<proteinExistence type="predicted"/>
<dbReference type="AlphaFoldDB" id="A0A939G9Q8"/>
<comment type="caution">
    <text evidence="1">The sequence shown here is derived from an EMBL/GenBank/DDBJ whole genome shotgun (WGS) entry which is preliminary data.</text>
</comment>
<evidence type="ECO:0000313" key="2">
    <source>
        <dbReference type="Proteomes" id="UP000664795"/>
    </source>
</evidence>
<gene>
    <name evidence="1" type="ORF">J2I48_19745</name>
</gene>
<dbReference type="EMBL" id="JAFMYU010000018">
    <property type="protein sequence ID" value="MBO0933254.1"/>
    <property type="molecule type" value="Genomic_DNA"/>
</dbReference>